<evidence type="ECO:0000256" key="1">
    <source>
        <dbReference type="SAM" id="MobiDB-lite"/>
    </source>
</evidence>
<organism evidence="2 3">
    <name type="scientific">Microbispora cellulosiformans</name>
    <dbReference type="NCBI Taxonomy" id="2614688"/>
    <lineage>
        <taxon>Bacteria</taxon>
        <taxon>Bacillati</taxon>
        <taxon>Actinomycetota</taxon>
        <taxon>Actinomycetes</taxon>
        <taxon>Streptosporangiales</taxon>
        <taxon>Streptosporangiaceae</taxon>
        <taxon>Microbispora</taxon>
    </lineage>
</organism>
<comment type="caution">
    <text evidence="2">The sequence shown here is derived from an EMBL/GenBank/DDBJ whole genome shotgun (WGS) entry which is preliminary data.</text>
</comment>
<accession>A0A5J5JTH0</accession>
<dbReference type="RefSeq" id="WP_150938878.1">
    <property type="nucleotide sequence ID" value="NZ_VYTZ01000016.1"/>
</dbReference>
<dbReference type="Gene3D" id="2.30.30.40">
    <property type="entry name" value="SH3 Domains"/>
    <property type="match status" value="1"/>
</dbReference>
<keyword evidence="3" id="KW-1185">Reference proteome</keyword>
<dbReference type="EMBL" id="VYTZ01000016">
    <property type="protein sequence ID" value="KAA9374453.1"/>
    <property type="molecule type" value="Genomic_DNA"/>
</dbReference>
<feature type="compositionally biased region" description="Basic and acidic residues" evidence="1">
    <location>
        <begin position="55"/>
        <end position="64"/>
    </location>
</feature>
<protein>
    <submittedName>
        <fullName evidence="2">SH3 domain-containing protein</fullName>
    </submittedName>
</protein>
<feature type="compositionally biased region" description="Basic and acidic residues" evidence="1">
    <location>
        <begin position="71"/>
        <end position="87"/>
    </location>
</feature>
<reference evidence="2 3" key="1">
    <citation type="submission" date="2019-09" db="EMBL/GenBank/DDBJ databases">
        <title>Screening of Novel Bioactive Compounds from Soil-Associated.</title>
        <authorList>
            <person name="Gong X."/>
        </authorList>
    </citation>
    <scope>NUCLEOTIDE SEQUENCE [LARGE SCALE GENOMIC DNA]</scope>
    <source>
        <strain evidence="2 3">Gxj-6</strain>
    </source>
</reference>
<name>A0A5J5JTH0_9ACTN</name>
<evidence type="ECO:0000313" key="3">
    <source>
        <dbReference type="Proteomes" id="UP000327011"/>
    </source>
</evidence>
<gene>
    <name evidence="2" type="ORF">F5972_31620</name>
</gene>
<evidence type="ECO:0000313" key="2">
    <source>
        <dbReference type="EMBL" id="KAA9374453.1"/>
    </source>
</evidence>
<sequence>MRVARSVVPALAVWASAGWLSLPAYGFAATRPLAPGGPAAAVRPPVPGGPAAAVPHREAGRPPERPGTSGSHREGTRQEVTRQEVTRQIEQAPGRVCAYRLRGVSAGGFLHVRGGAGRRHAPVGRLRVSDGGFAGSCAANHGWIAVRAADGASGFASARYLHRLDLSGRPSLSCAYRLRHVHKGGYLNVREGAGLGHVPVGKIRPAQGNIAGACTAGHGWVAVDTADGIPGWASARYLRKIP</sequence>
<proteinExistence type="predicted"/>
<dbReference type="AlphaFoldDB" id="A0A5J5JTH0"/>
<feature type="compositionally biased region" description="Low complexity" evidence="1">
    <location>
        <begin position="38"/>
        <end position="54"/>
    </location>
</feature>
<feature type="region of interest" description="Disordered" evidence="1">
    <location>
        <begin position="38"/>
        <end position="87"/>
    </location>
</feature>
<dbReference type="Proteomes" id="UP000327011">
    <property type="component" value="Unassembled WGS sequence"/>
</dbReference>